<reference evidence="1" key="1">
    <citation type="thesis" date="2020" institute="ProQuest LLC" country="789 East Eisenhower Parkway, Ann Arbor, MI, USA">
        <title>Comparative Genomics and Chromosome Evolution.</title>
        <authorList>
            <person name="Mudd A.B."/>
        </authorList>
    </citation>
    <scope>NUCLEOTIDE SEQUENCE</scope>
    <source>
        <strain evidence="1">1538</strain>
        <tissue evidence="1">Blood</tissue>
    </source>
</reference>
<name>A0AAV3AAF3_PYXAD</name>
<evidence type="ECO:0000313" key="2">
    <source>
        <dbReference type="Proteomes" id="UP001181693"/>
    </source>
</evidence>
<dbReference type="GO" id="GO:0000712">
    <property type="term" value="P:resolution of meiotic recombination intermediates"/>
    <property type="evidence" value="ECO:0007669"/>
    <property type="project" value="InterPro"/>
</dbReference>
<evidence type="ECO:0000313" key="1">
    <source>
        <dbReference type="EMBL" id="DBA28231.1"/>
    </source>
</evidence>
<dbReference type="EMBL" id="DYDO01000003">
    <property type="protein sequence ID" value="DBA28231.1"/>
    <property type="molecule type" value="Genomic_DNA"/>
</dbReference>
<proteinExistence type="predicted"/>
<accession>A0AAV3AAF3</accession>
<dbReference type="GO" id="GO:0016887">
    <property type="term" value="F:ATP hydrolysis activity"/>
    <property type="evidence" value="ECO:0007669"/>
    <property type="project" value="InterPro"/>
</dbReference>
<dbReference type="PANTHER" id="PTHR35668:SF1">
    <property type="entry name" value="PROTEIN SHORTAGE IN CHIASMATA 1 ORTHOLOG"/>
    <property type="match status" value="1"/>
</dbReference>
<dbReference type="GO" id="GO:0000794">
    <property type="term" value="C:condensed nuclear chromosome"/>
    <property type="evidence" value="ECO:0007669"/>
    <property type="project" value="InterPro"/>
</dbReference>
<dbReference type="InterPro" id="IPR039991">
    <property type="entry name" value="SHOC1"/>
</dbReference>
<keyword evidence="2" id="KW-1185">Reference proteome</keyword>
<dbReference type="PANTHER" id="PTHR35668">
    <property type="entry name" value="PROTEIN SHORTAGE IN CHIASMATA 1 ORTHOLOG"/>
    <property type="match status" value="1"/>
</dbReference>
<comment type="caution">
    <text evidence="1">The sequence shown here is derived from an EMBL/GenBank/DDBJ whole genome shotgun (WGS) entry which is preliminary data.</text>
</comment>
<protein>
    <recommendedName>
        <fullName evidence="3">Shortage in chiasmata 1</fullName>
    </recommendedName>
</protein>
<dbReference type="GO" id="GO:0003697">
    <property type="term" value="F:single-stranded DNA binding"/>
    <property type="evidence" value="ECO:0007669"/>
    <property type="project" value="TreeGrafter"/>
</dbReference>
<sequence length="1305" mass="148766">MKKATFPAFKFLALDYAFENVMKQNISMSWMLIPFPNGILQEEDYCHTKVFVNDMYRTPWKTSIPTFNIQETDSILDMWKANASTDFLERVGLFILAKYLVSIYFNFYRKEEALAIVPSSNPCSPTDLEDVCLITESCADEASHTDKYWKIIPSDETECYLLPEEAVFVDCLTQYRQHLPSLSTLQNRLKTIPVEDPLPDWKETLPDEELLFRMDTFVEKDLEPDFLLEDFHPLIQNGAEHLSLPYIVEMDEDATARRFSISDLITVLQLAPEDMLETVSEDNYFRAESFIFYWELDPYIPVVLPHYTIDQLIEQTCIETEKLVDMTLVDNWWNKFGLPDNHDTIIETLDSDSTTLSLDSKIMSVTKITPDQLERILEENNTCFQQEDNFLKTGTRVKAHSSSPPQIIVPCPPIHTQGNVTLSIDSCGADNTIISYNEDCQLDKSPSFPKGHNVKQSAPSTSHTLSLGDFSEEHKWQDIGIKGPGVLENDDVDPLASFIILRTKRSLDQYEEKHTDTYPEQESQCQAYRVLHAAAVPVLNKLTVLGVSACAEWKFATVCFDSTRFLLCQQERNVTNRCKTGQKKNKDIIIFKNASFLHILVTLRDLILMCTLDAALEYLCNAKNIYKSVLESCLNDVWRKLRIIQYVKDKTKETDPKITALLELIEEAYTKQKELKVSFFLRNYSYVIVNNQYIGSNFPWAHFSLVIENDCTDVWLKLCQDLNVSHITLKSHLPDLSAMDTSTYGEKEFLLHIQIPYIFLSSEDLTIYPEILNLLESRYNMTFIERECSPSLQLFGKASRCALITVDESTVIILQSLEGLMPDKSAENLILKLVALSLQYSCCWLLFYVKERLNSEYNFAGTALHSVVLVYAAITAYLSKSDDLQIKTFISTGIDNTGLLVRRIADHTLMLSASDPYKWLDKSWLSILPTEEERGLLLFPSVNPLVAQRMLSRGPSLQWLLSANKDQLGELFPEIPSKVIKHFSDITALHKLSTSAASHRPFEISVPAAREDCISHDNIQISLSDIDKHNSCNALDSSKTKLGSSGLLKPVDIRASNNVSKSSHLSEEDVQQNYQDSAMRNNQIVKQTQLSSKFSPLQSCQHATKTKSMRFSHKYYSEATFLSFSKQQNRTAQAQNVSEQYYQQSTNELPSHKCSPDMLSSEEDGILSQHNYYGTQGKSNFSVHREHIFANESGHQNSTNSVYSKNRLEDVICLSKETTAENPSVYLQCGSEDIYSPFPLIPNNEHLDDLTFSEIASTGKRKFTINNVTAKETIAGIQLSQQKRRKLIYEKVPGRCDGQTRLKFF</sequence>
<dbReference type="Proteomes" id="UP001181693">
    <property type="component" value="Unassembled WGS sequence"/>
</dbReference>
<dbReference type="Pfam" id="PF17825">
    <property type="entry name" value="DUF5587"/>
    <property type="match status" value="3"/>
</dbReference>
<gene>
    <name evidence="1" type="ORF">GDO54_008624</name>
</gene>
<organism evidence="1 2">
    <name type="scientific">Pyxicephalus adspersus</name>
    <name type="common">African bullfrog</name>
    <dbReference type="NCBI Taxonomy" id="30357"/>
    <lineage>
        <taxon>Eukaryota</taxon>
        <taxon>Metazoa</taxon>
        <taxon>Chordata</taxon>
        <taxon>Craniata</taxon>
        <taxon>Vertebrata</taxon>
        <taxon>Euteleostomi</taxon>
        <taxon>Amphibia</taxon>
        <taxon>Batrachia</taxon>
        <taxon>Anura</taxon>
        <taxon>Neobatrachia</taxon>
        <taxon>Ranoidea</taxon>
        <taxon>Pyxicephalidae</taxon>
        <taxon>Pyxicephalinae</taxon>
        <taxon>Pyxicephalus</taxon>
    </lineage>
</organism>
<evidence type="ECO:0008006" key="3">
    <source>
        <dbReference type="Google" id="ProtNLM"/>
    </source>
</evidence>